<reference evidence="1 2" key="1">
    <citation type="journal article" date="2014" name="PLoS Genet.">
        <title>Phylogenetically driven sequencing of extremely halophilic archaea reveals strategies for static and dynamic osmo-response.</title>
        <authorList>
            <person name="Becker E.A."/>
            <person name="Seitzer P.M."/>
            <person name="Tritt A."/>
            <person name="Larsen D."/>
            <person name="Krusor M."/>
            <person name="Yao A.I."/>
            <person name="Wu D."/>
            <person name="Madern D."/>
            <person name="Eisen J.A."/>
            <person name="Darling A.E."/>
            <person name="Facciotti M.T."/>
        </authorList>
    </citation>
    <scope>NUCLEOTIDE SEQUENCE [LARGE SCALE GENOMIC DNA]</scope>
    <source>
        <strain evidence="1 2">100A6</strain>
    </source>
</reference>
<evidence type="ECO:0000313" key="1">
    <source>
        <dbReference type="EMBL" id="EMA37208.1"/>
    </source>
</evidence>
<gene>
    <name evidence="1" type="ORF">C447_13362</name>
</gene>
<evidence type="ECO:0000313" key="2">
    <source>
        <dbReference type="Proteomes" id="UP000011566"/>
    </source>
</evidence>
<proteinExistence type="predicted"/>
<name>M0LVL9_9EURY</name>
<accession>M0LVL9</accession>
<organism evidence="1 2">
    <name type="scientific">Halococcus hamelinensis 100A6</name>
    <dbReference type="NCBI Taxonomy" id="1132509"/>
    <lineage>
        <taxon>Archaea</taxon>
        <taxon>Methanobacteriati</taxon>
        <taxon>Methanobacteriota</taxon>
        <taxon>Stenosarchaea group</taxon>
        <taxon>Halobacteria</taxon>
        <taxon>Halobacteriales</taxon>
        <taxon>Halococcaceae</taxon>
        <taxon>Halococcus</taxon>
    </lineage>
</organism>
<dbReference type="Proteomes" id="UP000011566">
    <property type="component" value="Unassembled WGS sequence"/>
</dbReference>
<comment type="caution">
    <text evidence="1">The sequence shown here is derived from an EMBL/GenBank/DDBJ whole genome shotgun (WGS) entry which is preliminary data.</text>
</comment>
<dbReference type="AlphaFoldDB" id="M0LVL9"/>
<sequence>MLRKSSPISSASLWLIDDQIIEPRMASVVKDVSEKNASHANKFIFNEPTEKMIVILASPLEHFLWVSISE</sequence>
<dbReference type="EMBL" id="AOMB01000036">
    <property type="protein sequence ID" value="EMA37208.1"/>
    <property type="molecule type" value="Genomic_DNA"/>
</dbReference>
<dbReference type="PATRIC" id="fig|1132509.6.peg.3099"/>
<keyword evidence="2" id="KW-1185">Reference proteome</keyword>
<protein>
    <submittedName>
        <fullName evidence="1">Uncharacterized protein</fullName>
    </submittedName>
</protein>